<dbReference type="RefSeq" id="WP_168924320.1">
    <property type="nucleotide sequence ID" value="NZ_JAAXLJ010000003.1"/>
</dbReference>
<dbReference type="Proteomes" id="UP000763447">
    <property type="component" value="Unassembled WGS sequence"/>
</dbReference>
<evidence type="ECO:0000313" key="1">
    <source>
        <dbReference type="EMBL" id="NLR17695.1"/>
    </source>
</evidence>
<evidence type="ECO:0000313" key="2">
    <source>
        <dbReference type="Proteomes" id="UP000763447"/>
    </source>
</evidence>
<keyword evidence="2" id="KW-1185">Reference proteome</keyword>
<comment type="caution">
    <text evidence="1">The sequence shown here is derived from an EMBL/GenBank/DDBJ whole genome shotgun (WGS) entry which is preliminary data.</text>
</comment>
<gene>
    <name evidence="1" type="ORF">HC026_02040</name>
</gene>
<reference evidence="1 2" key="1">
    <citation type="submission" date="2020-04" db="EMBL/GenBank/DDBJ databases">
        <title>A novel species of genus Lactobacillus that was isolated from fermented food Zha-chili.</title>
        <authorList>
            <person name="Zhang Z."/>
        </authorList>
    </citation>
    <scope>NUCLEOTIDE SEQUENCE [LARGE SCALE GENOMIC DNA]</scope>
    <source>
        <strain evidence="2">HBUAS51383</strain>
    </source>
</reference>
<accession>A0ABX1KWS6</accession>
<name>A0ABX1KWS6_9LACO</name>
<proteinExistence type="predicted"/>
<sequence>MPEYRGSIKITSPNIGSKRIVAKYRGTTKFYSAYVPIGTLLYDFSGYALGFGAEHVGGATNPQDPKIRVLSSNTIVLTASADKIAHGIAFKTDKNAAQYYPQPSALGVRSPFKPAYTFQVTKAQLAVGFVYATIGSTKLSVTLKGNQLSFTSTPIPSGYPNVGTGYDFAGSENFKFVLFDSITAY</sequence>
<protein>
    <submittedName>
        <fullName evidence="1">Uncharacterized protein</fullName>
    </submittedName>
</protein>
<organism evidence="1 2">
    <name type="scientific">Secundilactobacillus angelensis</name>
    <dbReference type="NCBI Taxonomy" id="2722706"/>
    <lineage>
        <taxon>Bacteria</taxon>
        <taxon>Bacillati</taxon>
        <taxon>Bacillota</taxon>
        <taxon>Bacilli</taxon>
        <taxon>Lactobacillales</taxon>
        <taxon>Lactobacillaceae</taxon>
        <taxon>Secundilactobacillus</taxon>
    </lineage>
</organism>
<dbReference type="EMBL" id="JAAXLJ010000003">
    <property type="protein sequence ID" value="NLR17695.1"/>
    <property type="molecule type" value="Genomic_DNA"/>
</dbReference>